<evidence type="ECO:0000313" key="8">
    <source>
        <dbReference type="Proteomes" id="UP000053700"/>
    </source>
</evidence>
<dbReference type="OrthoDB" id="20524at2759"/>
<dbReference type="Proteomes" id="UP000053700">
    <property type="component" value="Unassembled WGS sequence"/>
</dbReference>
<dbReference type="GO" id="GO:0034501">
    <property type="term" value="P:protein localization to kinetochore"/>
    <property type="evidence" value="ECO:0007669"/>
    <property type="project" value="TreeGrafter"/>
</dbReference>
<dbReference type="InterPro" id="IPR011990">
    <property type="entry name" value="TPR-like_helical_dom_sf"/>
</dbReference>
<reference evidence="7 8" key="1">
    <citation type="submission" date="2014-04" db="EMBL/GenBank/DDBJ databases">
        <title>Genome evolution of avian class.</title>
        <authorList>
            <person name="Zhang G."/>
            <person name="Li C."/>
        </authorList>
    </citation>
    <scope>NUCLEOTIDE SEQUENCE [LARGE SCALE GENOMIC DNA]</scope>
    <source>
        <strain evidence="7">BGI_N337</strain>
    </source>
</reference>
<dbReference type="PANTHER" id="PTHR22974">
    <property type="entry name" value="MIXED LINEAGE PROTEIN KINASE"/>
    <property type="match status" value="1"/>
</dbReference>
<dbReference type="GO" id="GO:0007094">
    <property type="term" value="P:mitotic spindle assembly checkpoint signaling"/>
    <property type="evidence" value="ECO:0007669"/>
    <property type="project" value="TreeGrafter"/>
</dbReference>
<dbReference type="GO" id="GO:0000776">
    <property type="term" value="C:kinetochore"/>
    <property type="evidence" value="ECO:0007669"/>
    <property type="project" value="TreeGrafter"/>
</dbReference>
<evidence type="ECO:0000256" key="3">
    <source>
        <dbReference type="ARBA" id="ARBA00022741"/>
    </source>
</evidence>
<dbReference type="GO" id="GO:0033316">
    <property type="term" value="P:meiotic spindle assembly checkpoint signaling"/>
    <property type="evidence" value="ECO:0007669"/>
    <property type="project" value="TreeGrafter"/>
</dbReference>
<dbReference type="FunFam" id="1.25.40.10:FF:000101">
    <property type="entry name" value="Dual specificity protein kinase TTK"/>
    <property type="match status" value="1"/>
</dbReference>
<dbReference type="GO" id="GO:0004712">
    <property type="term" value="F:protein serine/threonine/tyrosine kinase activity"/>
    <property type="evidence" value="ECO:0007669"/>
    <property type="project" value="TreeGrafter"/>
</dbReference>
<evidence type="ECO:0000256" key="4">
    <source>
        <dbReference type="ARBA" id="ARBA00022777"/>
    </source>
</evidence>
<feature type="region of interest" description="Disordered" evidence="6">
    <location>
        <begin position="370"/>
        <end position="400"/>
    </location>
</feature>
<dbReference type="AlphaFoldDB" id="A0A091U4Q1"/>
<dbReference type="GO" id="GO:0005524">
    <property type="term" value="F:ATP binding"/>
    <property type="evidence" value="ECO:0007669"/>
    <property type="project" value="UniProtKB-KW"/>
</dbReference>
<sequence length="551" mass="61657">EEEDLSERGLPQIASIMNRVRDLKNKYRNEDNITDELNCTKISADTTDNSGTVNQIMMTTNNPEDWLCFLLRLEKKGIPQMDVSLLNRLIGRYSQAVTALPAEKHSQDESYARILVRFAELKALQDPEEARDQFHLARLNCKKFAFVHVAFAQFELSQGNVKKCKQLLQKAVECSAVPLEMLETALQNFHSQKKQLLSDEEKEKLAVSSTQESGLQSIVGNHRSIKRNDSENSSTITRLLLGEEKSQEFDALVNCHNPLRPLNQACPFGRVPVELVTDAGDDVKKTDVPLTASVMKRQISSSKCTAFIAPFPPSEPKSSGGDSYNLGDLQSLQEKNSLQLQMLDENSLETAINTTVTLKTKMDTSLAMKREEKVQHQKLKIPEPRNLESQQQQSSSGESYRKQLDQIKLNCVNARKKWPLQEVTQKSCYREEKQSSLEQSGHPVSRVLSPPDAISKKSDPSHVCGTPSTTYNDYMDCFRTPVVKNNFLPGCQISTPYGQLPYFQPHTPATPFQNQVGLQVPGSIPSHECLAINGRVYTILKQIGSGGSSKV</sequence>
<keyword evidence="2" id="KW-0808">Transferase</keyword>
<keyword evidence="1" id="KW-0723">Serine/threonine-protein kinase</keyword>
<dbReference type="EMBL" id="KK414209">
    <property type="protein sequence ID" value="KFQ84840.1"/>
    <property type="molecule type" value="Genomic_DNA"/>
</dbReference>
<evidence type="ECO:0000256" key="1">
    <source>
        <dbReference type="ARBA" id="ARBA00022527"/>
    </source>
</evidence>
<evidence type="ECO:0000313" key="7">
    <source>
        <dbReference type="EMBL" id="KFQ84840.1"/>
    </source>
</evidence>
<dbReference type="SUPFAM" id="SSF48452">
    <property type="entry name" value="TPR-like"/>
    <property type="match status" value="1"/>
</dbReference>
<dbReference type="Gene3D" id="1.25.40.10">
    <property type="entry name" value="Tetratricopeptide repeat domain"/>
    <property type="match status" value="1"/>
</dbReference>
<keyword evidence="8" id="KW-1185">Reference proteome</keyword>
<feature type="non-terminal residue" evidence="7">
    <location>
        <position position="1"/>
    </location>
</feature>
<dbReference type="PANTHER" id="PTHR22974:SF21">
    <property type="entry name" value="DUAL SPECIFICITY PROTEIN KINASE TTK"/>
    <property type="match status" value="1"/>
</dbReference>
<name>A0A091U4Q1_PHORB</name>
<dbReference type="GO" id="GO:0007059">
    <property type="term" value="P:chromosome segregation"/>
    <property type="evidence" value="ECO:0007669"/>
    <property type="project" value="TreeGrafter"/>
</dbReference>
<organism evidence="7 8">
    <name type="scientific">Phoenicopterus ruber ruber</name>
    <dbReference type="NCBI Taxonomy" id="9218"/>
    <lineage>
        <taxon>Eukaryota</taxon>
        <taxon>Metazoa</taxon>
        <taxon>Chordata</taxon>
        <taxon>Craniata</taxon>
        <taxon>Vertebrata</taxon>
        <taxon>Euteleostomi</taxon>
        <taxon>Archelosauria</taxon>
        <taxon>Archosauria</taxon>
        <taxon>Dinosauria</taxon>
        <taxon>Saurischia</taxon>
        <taxon>Theropoda</taxon>
        <taxon>Coelurosauria</taxon>
        <taxon>Aves</taxon>
        <taxon>Neognathae</taxon>
        <taxon>Neoaves</taxon>
        <taxon>Mirandornithes</taxon>
        <taxon>Phoenicopteriformes</taxon>
        <taxon>Phoenicopteridae</taxon>
        <taxon>Phoenicopterus</taxon>
    </lineage>
</organism>
<dbReference type="GO" id="GO:0005634">
    <property type="term" value="C:nucleus"/>
    <property type="evidence" value="ECO:0007669"/>
    <property type="project" value="TreeGrafter"/>
</dbReference>
<evidence type="ECO:0000256" key="5">
    <source>
        <dbReference type="ARBA" id="ARBA00022840"/>
    </source>
</evidence>
<feature type="compositionally biased region" description="Basic and acidic residues" evidence="6">
    <location>
        <begin position="370"/>
        <end position="386"/>
    </location>
</feature>
<keyword evidence="5" id="KW-0067">ATP-binding</keyword>
<accession>A0A091U4Q1</accession>
<evidence type="ECO:0000256" key="6">
    <source>
        <dbReference type="SAM" id="MobiDB-lite"/>
    </source>
</evidence>
<proteinExistence type="predicted"/>
<protein>
    <submittedName>
        <fullName evidence="7">Dual specificity protein kinase TTK</fullName>
    </submittedName>
</protein>
<keyword evidence="4 7" id="KW-0418">Kinase</keyword>
<dbReference type="GO" id="GO:0004674">
    <property type="term" value="F:protein serine/threonine kinase activity"/>
    <property type="evidence" value="ECO:0007669"/>
    <property type="project" value="UniProtKB-KW"/>
</dbReference>
<evidence type="ECO:0000256" key="2">
    <source>
        <dbReference type="ARBA" id="ARBA00022679"/>
    </source>
</evidence>
<gene>
    <name evidence="7" type="ORF">N337_02074</name>
</gene>
<keyword evidence="3" id="KW-0547">Nucleotide-binding</keyword>
<feature type="non-terminal residue" evidence="7">
    <location>
        <position position="551"/>
    </location>
</feature>